<dbReference type="PROSITE" id="PS51000">
    <property type="entry name" value="HTH_DEOR_2"/>
    <property type="match status" value="1"/>
</dbReference>
<evidence type="ECO:0000256" key="3">
    <source>
        <dbReference type="ARBA" id="ARBA00023163"/>
    </source>
</evidence>
<keyword evidence="3" id="KW-0804">Transcription</keyword>
<feature type="domain" description="CBS" evidence="6">
    <location>
        <begin position="144"/>
        <end position="208"/>
    </location>
</feature>
<dbReference type="PIRSF" id="PIRSF026546">
    <property type="entry name" value="UCP026546_CBS_YqzB"/>
    <property type="match status" value="1"/>
</dbReference>
<organism evidence="7 8">
    <name type="scientific">Peptoniphilus ovalis</name>
    <dbReference type="NCBI Taxonomy" id="2841503"/>
    <lineage>
        <taxon>Bacteria</taxon>
        <taxon>Bacillati</taxon>
        <taxon>Bacillota</taxon>
        <taxon>Tissierellia</taxon>
        <taxon>Tissierellales</taxon>
        <taxon>Peptoniphilaceae</taxon>
        <taxon>Peptoniphilus</taxon>
    </lineage>
</organism>
<dbReference type="InterPro" id="IPR013196">
    <property type="entry name" value="HTH_11"/>
</dbReference>
<keyword evidence="1" id="KW-0677">Repeat</keyword>
<evidence type="ECO:0000259" key="6">
    <source>
        <dbReference type="PROSITE" id="PS51371"/>
    </source>
</evidence>
<evidence type="ECO:0000313" key="7">
    <source>
        <dbReference type="EMBL" id="MBU5669959.1"/>
    </source>
</evidence>
<comment type="caution">
    <text evidence="7">The sequence shown here is derived from an EMBL/GenBank/DDBJ whole genome shotgun (WGS) entry which is preliminary data.</text>
</comment>
<dbReference type="EMBL" id="JAHLQO010000006">
    <property type="protein sequence ID" value="MBU5669959.1"/>
    <property type="molecule type" value="Genomic_DNA"/>
</dbReference>
<dbReference type="InterPro" id="IPR051462">
    <property type="entry name" value="CBS_domain-containing"/>
</dbReference>
<evidence type="ECO:0000313" key="8">
    <source>
        <dbReference type="Proteomes" id="UP000783742"/>
    </source>
</evidence>
<proteinExistence type="predicted"/>
<protein>
    <submittedName>
        <fullName evidence="7">Helix-turn-helix transcriptional regulator</fullName>
    </submittedName>
</protein>
<dbReference type="SMART" id="SM00116">
    <property type="entry name" value="CBS"/>
    <property type="match status" value="2"/>
</dbReference>
<evidence type="ECO:0000256" key="2">
    <source>
        <dbReference type="ARBA" id="ARBA00023015"/>
    </source>
</evidence>
<dbReference type="PANTHER" id="PTHR48108:SF32">
    <property type="entry name" value="TRANSCRIPTIONAL REPRESSOR CCPN"/>
    <property type="match status" value="1"/>
</dbReference>
<keyword evidence="4" id="KW-0129">CBS domain</keyword>
<dbReference type="CDD" id="cd04617">
    <property type="entry name" value="CBS_pair_CcpN"/>
    <property type="match status" value="1"/>
</dbReference>
<dbReference type="InterPro" id="IPR001034">
    <property type="entry name" value="DeoR_HTH"/>
</dbReference>
<dbReference type="PROSITE" id="PS51371">
    <property type="entry name" value="CBS"/>
    <property type="match status" value="2"/>
</dbReference>
<feature type="domain" description="HTH deoR-type" evidence="5">
    <location>
        <begin position="3"/>
        <end position="64"/>
    </location>
</feature>
<gene>
    <name evidence="7" type="ORF">KQI68_08940</name>
</gene>
<reference evidence="7 8" key="1">
    <citation type="submission" date="2021-06" db="EMBL/GenBank/DDBJ databases">
        <authorList>
            <person name="Sun Q."/>
            <person name="Li D."/>
        </authorList>
    </citation>
    <scope>NUCLEOTIDE SEQUENCE [LARGE SCALE GENOMIC DNA]</scope>
    <source>
        <strain evidence="7 8">MSJ-1</strain>
    </source>
</reference>
<keyword evidence="8" id="KW-1185">Reference proteome</keyword>
<feature type="domain" description="CBS" evidence="6">
    <location>
        <begin position="80"/>
        <end position="135"/>
    </location>
</feature>
<keyword evidence="2" id="KW-0805">Transcription regulation</keyword>
<accession>A0ABS6FIH6</accession>
<dbReference type="Proteomes" id="UP000783742">
    <property type="component" value="Unassembled WGS sequence"/>
</dbReference>
<name>A0ABS6FIH6_9FIRM</name>
<dbReference type="Pfam" id="PF08279">
    <property type="entry name" value="HTH_11"/>
    <property type="match status" value="1"/>
</dbReference>
<evidence type="ECO:0000256" key="4">
    <source>
        <dbReference type="PROSITE-ProRule" id="PRU00703"/>
    </source>
</evidence>
<dbReference type="InterPro" id="IPR000644">
    <property type="entry name" value="CBS_dom"/>
</dbReference>
<evidence type="ECO:0000256" key="1">
    <source>
        <dbReference type="ARBA" id="ARBA00022737"/>
    </source>
</evidence>
<evidence type="ECO:0000259" key="5">
    <source>
        <dbReference type="PROSITE" id="PS51000"/>
    </source>
</evidence>
<dbReference type="PANTHER" id="PTHR48108">
    <property type="entry name" value="CBS DOMAIN-CONTAINING PROTEIN CBSX2, CHLOROPLASTIC"/>
    <property type="match status" value="1"/>
</dbReference>
<dbReference type="Pfam" id="PF00571">
    <property type="entry name" value="CBS"/>
    <property type="match status" value="2"/>
</dbReference>
<dbReference type="InterPro" id="IPR016842">
    <property type="entry name" value="UCP026546_HTH-CBS"/>
</dbReference>
<sequence length="209" mass="23420">MNFSQRQTKIIEIVRDNGPITGEEIAEKLSLSRATIRSDLSVLTMINIIGARPKVGYFYTGKSTMSLMAEDLKRQRVEDYMSLPFSVDKKTSVYDVIVGLFLEDMSSMFVTDEGFLAGIVSRKDLIRFTIGGADIKETPVSVIMTRMPNIFYVTKDTTVYEAANLIVSKGVDSLPVVKTKNDIDYEIIGRFTKTNVTRLFVDVCDGEII</sequence>
<dbReference type="RefSeq" id="WP_216549799.1">
    <property type="nucleotide sequence ID" value="NZ_JAHLQO010000006.1"/>
</dbReference>